<dbReference type="EMBL" id="LAZR01001966">
    <property type="protein sequence ID" value="KKN36423.1"/>
    <property type="molecule type" value="Genomic_DNA"/>
</dbReference>
<gene>
    <name evidence="2" type="ORF">LCGC14_0773650</name>
</gene>
<evidence type="ECO:0000256" key="1">
    <source>
        <dbReference type="SAM" id="Phobius"/>
    </source>
</evidence>
<feature type="transmembrane region" description="Helical" evidence="1">
    <location>
        <begin position="12"/>
        <end position="34"/>
    </location>
</feature>
<name>A0A0F9T4G3_9ZZZZ</name>
<keyword evidence="1" id="KW-0812">Transmembrane</keyword>
<protein>
    <recommendedName>
        <fullName evidence="3">Terminase large subunit gp17-like C-terminal domain-containing protein</fullName>
    </recommendedName>
</protein>
<evidence type="ECO:0008006" key="3">
    <source>
        <dbReference type="Google" id="ProtNLM"/>
    </source>
</evidence>
<keyword evidence="1" id="KW-1133">Transmembrane helix</keyword>
<reference evidence="2" key="1">
    <citation type="journal article" date="2015" name="Nature">
        <title>Complex archaea that bridge the gap between prokaryotes and eukaryotes.</title>
        <authorList>
            <person name="Spang A."/>
            <person name="Saw J.H."/>
            <person name="Jorgensen S.L."/>
            <person name="Zaremba-Niedzwiedzka K."/>
            <person name="Martijn J."/>
            <person name="Lind A.E."/>
            <person name="van Eijk R."/>
            <person name="Schleper C."/>
            <person name="Guy L."/>
            <person name="Ettema T.J."/>
        </authorList>
    </citation>
    <scope>NUCLEOTIDE SEQUENCE</scope>
</reference>
<organism evidence="2">
    <name type="scientific">marine sediment metagenome</name>
    <dbReference type="NCBI Taxonomy" id="412755"/>
    <lineage>
        <taxon>unclassified sequences</taxon>
        <taxon>metagenomes</taxon>
        <taxon>ecological metagenomes</taxon>
    </lineage>
</organism>
<comment type="caution">
    <text evidence="2">The sequence shown here is derived from an EMBL/GenBank/DDBJ whole genome shotgun (WGS) entry which is preliminary data.</text>
</comment>
<sequence>MRLKPRATYKTSVYAIAFILWVWGTVSTEVRIFYTSSNKLLIEEVSDALNQQLKPSSLYGFVFGVYRDDAAKNTSEIFNLVNRGSDKGFSLVMRTAGGGTAGVHPNLIIIDDPCDKQDRDSAAVRRTKTRWYDSLLPLLVSFRREGIHISHIMYIATRWHMDDLTNYILEMNKAVRPDKQWNVEIESVYNADGGAQYPEIEEIGTIEAIEDLKASMEDVFFSCQYINQALPEGSQKFPESRLHFFESVDINQGKNFCFLDPSRGKETSDFPAIIWVNWFDQVGKIFDAIDEKILLADLLKIAATKNKLYNVVEMIFETNGTMLIEDTLKTEHTSVEHLIRLTGHHQTGNKQARINAMQPQLFAGVMRFYKDYKERYPELMNQVIFYPAWQKVDFPDVIQLALSKLAKGCLPHRMIAL</sequence>
<evidence type="ECO:0000313" key="2">
    <source>
        <dbReference type="EMBL" id="KKN36423.1"/>
    </source>
</evidence>
<dbReference type="AlphaFoldDB" id="A0A0F9T4G3"/>
<keyword evidence="1" id="KW-0472">Membrane</keyword>
<accession>A0A0F9T4G3</accession>
<proteinExistence type="predicted"/>